<dbReference type="GO" id="GO:0004721">
    <property type="term" value="F:phosphoprotein phosphatase activity"/>
    <property type="evidence" value="ECO:0007669"/>
    <property type="project" value="TreeGrafter"/>
</dbReference>
<dbReference type="PANTHER" id="PTHR45453:SF1">
    <property type="entry name" value="PHOSPHATE REGULON SENSOR PROTEIN PHOR"/>
    <property type="match status" value="1"/>
</dbReference>
<evidence type="ECO:0000256" key="11">
    <source>
        <dbReference type="ARBA" id="ARBA00023136"/>
    </source>
</evidence>
<dbReference type="PANTHER" id="PTHR45453">
    <property type="entry name" value="PHOSPHATE REGULON SENSOR PROTEIN PHOR"/>
    <property type="match status" value="1"/>
</dbReference>
<keyword evidence="9" id="KW-0067">ATP-binding</keyword>
<dbReference type="PROSITE" id="PS50109">
    <property type="entry name" value="HIS_KIN"/>
    <property type="match status" value="1"/>
</dbReference>
<dbReference type="SUPFAM" id="SSF55874">
    <property type="entry name" value="ATPase domain of HSP90 chaperone/DNA topoisomerase II/histidine kinase"/>
    <property type="match status" value="1"/>
</dbReference>
<dbReference type="AlphaFoldDB" id="A0A2R6XXC6"/>
<evidence type="ECO:0000256" key="10">
    <source>
        <dbReference type="ARBA" id="ARBA00023012"/>
    </source>
</evidence>
<dbReference type="Pfam" id="PF00512">
    <property type="entry name" value="HisKA"/>
    <property type="match status" value="1"/>
</dbReference>
<keyword evidence="5" id="KW-0597">Phosphoprotein</keyword>
<dbReference type="FunFam" id="1.10.287.130:FF:000008">
    <property type="entry name" value="Two-component sensor histidine kinase"/>
    <property type="match status" value="1"/>
</dbReference>
<dbReference type="SMART" id="SM00388">
    <property type="entry name" value="HisKA"/>
    <property type="match status" value="1"/>
</dbReference>
<dbReference type="GO" id="GO:0016036">
    <property type="term" value="P:cellular response to phosphate starvation"/>
    <property type="evidence" value="ECO:0007669"/>
    <property type="project" value="TreeGrafter"/>
</dbReference>
<dbReference type="InterPro" id="IPR005467">
    <property type="entry name" value="His_kinase_dom"/>
</dbReference>
<comment type="catalytic activity">
    <reaction evidence="1">
        <text>ATP + protein L-histidine = ADP + protein N-phospho-L-histidine.</text>
        <dbReference type="EC" id="2.7.13.3"/>
    </reaction>
</comment>
<feature type="region of interest" description="Disordered" evidence="12">
    <location>
        <begin position="277"/>
        <end position="312"/>
    </location>
</feature>
<keyword evidence="11" id="KW-0472">Membrane</keyword>
<evidence type="ECO:0000256" key="5">
    <source>
        <dbReference type="ARBA" id="ARBA00022553"/>
    </source>
</evidence>
<evidence type="ECO:0000256" key="6">
    <source>
        <dbReference type="ARBA" id="ARBA00022679"/>
    </source>
</evidence>
<comment type="caution">
    <text evidence="14">The sequence shown here is derived from an EMBL/GenBank/DDBJ whole genome shotgun (WGS) entry which is preliminary data.</text>
</comment>
<evidence type="ECO:0000313" key="15">
    <source>
        <dbReference type="Proteomes" id="UP000244338"/>
    </source>
</evidence>
<dbReference type="Gene3D" id="1.10.287.130">
    <property type="match status" value="1"/>
</dbReference>
<dbReference type="InterPro" id="IPR036890">
    <property type="entry name" value="HATPase_C_sf"/>
</dbReference>
<keyword evidence="7" id="KW-0547">Nucleotide-binding</keyword>
<keyword evidence="10" id="KW-0902">Two-component regulatory system</keyword>
<evidence type="ECO:0000256" key="3">
    <source>
        <dbReference type="ARBA" id="ARBA00012438"/>
    </source>
</evidence>
<dbReference type="Gene3D" id="3.30.565.10">
    <property type="entry name" value="Histidine kinase-like ATPase, C-terminal domain"/>
    <property type="match status" value="1"/>
</dbReference>
<dbReference type="GO" id="GO:0005886">
    <property type="term" value="C:plasma membrane"/>
    <property type="evidence" value="ECO:0007669"/>
    <property type="project" value="UniProtKB-SubCell"/>
</dbReference>
<dbReference type="CDD" id="cd00082">
    <property type="entry name" value="HisKA"/>
    <property type="match status" value="1"/>
</dbReference>
<keyword evidence="4" id="KW-1003">Cell membrane</keyword>
<keyword evidence="6" id="KW-0808">Transferase</keyword>
<protein>
    <recommendedName>
        <fullName evidence="3">histidine kinase</fullName>
        <ecNumber evidence="3">2.7.13.3</ecNumber>
    </recommendedName>
</protein>
<proteinExistence type="predicted"/>
<evidence type="ECO:0000256" key="2">
    <source>
        <dbReference type="ARBA" id="ARBA00004651"/>
    </source>
</evidence>
<dbReference type="FunFam" id="3.30.565.10:FF:000006">
    <property type="entry name" value="Sensor histidine kinase WalK"/>
    <property type="match status" value="1"/>
</dbReference>
<organism evidence="14 15">
    <name type="scientific">Candidatus Carbonibacillus altaicus</name>
    <dbReference type="NCBI Taxonomy" id="2163959"/>
    <lineage>
        <taxon>Bacteria</taxon>
        <taxon>Bacillati</taxon>
        <taxon>Bacillota</taxon>
        <taxon>Bacilli</taxon>
        <taxon>Bacillales</taxon>
        <taxon>Candidatus Carbonibacillus</taxon>
    </lineage>
</organism>
<evidence type="ECO:0000313" key="14">
    <source>
        <dbReference type="EMBL" id="PTQ55068.1"/>
    </source>
</evidence>
<dbReference type="EC" id="2.7.13.3" evidence="3"/>
<evidence type="ECO:0000256" key="4">
    <source>
        <dbReference type="ARBA" id="ARBA00022475"/>
    </source>
</evidence>
<dbReference type="InterPro" id="IPR050351">
    <property type="entry name" value="BphY/WalK/GraS-like"/>
</dbReference>
<gene>
    <name evidence="14" type="ORF">BSOLF_0731</name>
</gene>
<evidence type="ECO:0000259" key="13">
    <source>
        <dbReference type="PROSITE" id="PS50109"/>
    </source>
</evidence>
<evidence type="ECO:0000256" key="12">
    <source>
        <dbReference type="SAM" id="MobiDB-lite"/>
    </source>
</evidence>
<name>A0A2R6XXC6_9BACL</name>
<dbReference type="InterPro" id="IPR036097">
    <property type="entry name" value="HisK_dim/P_sf"/>
</dbReference>
<accession>A0A2R6XXC6</accession>
<dbReference type="Pfam" id="PF02518">
    <property type="entry name" value="HATPase_c"/>
    <property type="match status" value="1"/>
</dbReference>
<sequence>MHEPLRHEMMLYFPVERVIDLQLVPLFNEADRYDGLLVMLHDISEIRRLERIRSEFVANASHELKTPVTSIQGFAETLLDGAVEDPREARAFAEIIYRESERLKRLIQDILDLSKIEQRRVPFEYRDVHLATLIADVFLQVEKSRQEKSIAIRAYVDDDLTLETDCDRLKQILLNLVINGIQYTPPGGYVAVYGEYDGTSGDDVLIRVEDNGIGIPQKDLSRVFERFYRVDKARSRNSGGTGLGLAIVKHLVEMMEGTIWVESVEGKGTTFYVRLPRERPHSADHTVKQEPERAAASKKSRRAVARAVDRNE</sequence>
<dbReference type="SMART" id="SM00387">
    <property type="entry name" value="HATPase_c"/>
    <property type="match status" value="1"/>
</dbReference>
<dbReference type="CDD" id="cd16922">
    <property type="entry name" value="HATPase_EvgS-ArcB-TorS-like"/>
    <property type="match status" value="1"/>
</dbReference>
<dbReference type="InterPro" id="IPR004358">
    <property type="entry name" value="Sig_transdc_His_kin-like_C"/>
</dbReference>
<dbReference type="PRINTS" id="PR00344">
    <property type="entry name" value="BCTRLSENSOR"/>
</dbReference>
<dbReference type="SUPFAM" id="SSF47384">
    <property type="entry name" value="Homodimeric domain of signal transducing histidine kinase"/>
    <property type="match status" value="1"/>
</dbReference>
<dbReference type="InterPro" id="IPR003661">
    <property type="entry name" value="HisK_dim/P_dom"/>
</dbReference>
<dbReference type="GO" id="GO:0000155">
    <property type="term" value="F:phosphorelay sensor kinase activity"/>
    <property type="evidence" value="ECO:0007669"/>
    <property type="project" value="InterPro"/>
</dbReference>
<keyword evidence="8" id="KW-0418">Kinase</keyword>
<comment type="subcellular location">
    <subcellularLocation>
        <location evidence="2">Cell membrane</location>
        <topology evidence="2">Multi-pass membrane protein</topology>
    </subcellularLocation>
</comment>
<feature type="domain" description="Histidine kinase" evidence="13">
    <location>
        <begin position="59"/>
        <end position="279"/>
    </location>
</feature>
<dbReference type="Proteomes" id="UP000244338">
    <property type="component" value="Unassembled WGS sequence"/>
</dbReference>
<dbReference type="GO" id="GO:0005524">
    <property type="term" value="F:ATP binding"/>
    <property type="evidence" value="ECO:0007669"/>
    <property type="project" value="UniProtKB-KW"/>
</dbReference>
<evidence type="ECO:0000256" key="8">
    <source>
        <dbReference type="ARBA" id="ARBA00022777"/>
    </source>
</evidence>
<dbReference type="EMBL" id="PEBX01000210">
    <property type="protein sequence ID" value="PTQ55068.1"/>
    <property type="molecule type" value="Genomic_DNA"/>
</dbReference>
<evidence type="ECO:0000256" key="9">
    <source>
        <dbReference type="ARBA" id="ARBA00022840"/>
    </source>
</evidence>
<evidence type="ECO:0000256" key="7">
    <source>
        <dbReference type="ARBA" id="ARBA00022741"/>
    </source>
</evidence>
<evidence type="ECO:0000256" key="1">
    <source>
        <dbReference type="ARBA" id="ARBA00000085"/>
    </source>
</evidence>
<reference evidence="15" key="1">
    <citation type="journal article" date="2018" name="Sci. Rep.">
        <title>Lignite coal burning seam in the remote Altai Mountains harbors a hydrogen-driven thermophilic microbial community.</title>
        <authorList>
            <person name="Kadnikov V.V."/>
            <person name="Mardanov A.V."/>
            <person name="Ivasenko D.A."/>
            <person name="Antsiferov D.V."/>
            <person name="Beletsky A.V."/>
            <person name="Karnachuk O.V."/>
            <person name="Ravin N.V."/>
        </authorList>
    </citation>
    <scope>NUCLEOTIDE SEQUENCE [LARGE SCALE GENOMIC DNA]</scope>
</reference>
<feature type="compositionally biased region" description="Basic and acidic residues" evidence="12">
    <location>
        <begin position="277"/>
        <end position="295"/>
    </location>
</feature>
<dbReference type="InterPro" id="IPR003594">
    <property type="entry name" value="HATPase_dom"/>
</dbReference>